<dbReference type="PANTHER" id="PTHR21600">
    <property type="entry name" value="MITOCHONDRIAL RNA PSEUDOURIDINE SYNTHASE"/>
    <property type="match status" value="1"/>
</dbReference>
<dbReference type="AlphaFoldDB" id="A0A6P1G9W4"/>
<dbReference type="GO" id="GO:0160141">
    <property type="term" value="F:23S rRNA pseudouridine(955/2504/2580) synthase activity"/>
    <property type="evidence" value="ECO:0007669"/>
    <property type="project" value="UniProtKB-EC"/>
</dbReference>
<dbReference type="RefSeq" id="WP_160095505.1">
    <property type="nucleotide sequence ID" value="NZ_CP047224.1"/>
</dbReference>
<protein>
    <recommendedName>
        <fullName evidence="7">Pseudouridine synthase</fullName>
        <ecNumber evidence="7">5.4.99.-</ecNumber>
    </recommendedName>
</protein>
<evidence type="ECO:0000313" key="10">
    <source>
        <dbReference type="Proteomes" id="UP000464912"/>
    </source>
</evidence>
<dbReference type="InterPro" id="IPR006225">
    <property type="entry name" value="PsdUridine_synth_RluC/D"/>
</dbReference>
<dbReference type="KEGG" id="nef:GP480_02265"/>
<keyword evidence="4 7" id="KW-0413">Isomerase</keyword>
<keyword evidence="6" id="KW-0694">RNA-binding</keyword>
<dbReference type="SMART" id="SM00363">
    <property type="entry name" value="S4"/>
    <property type="match status" value="1"/>
</dbReference>
<evidence type="ECO:0000256" key="4">
    <source>
        <dbReference type="ARBA" id="ARBA00023235"/>
    </source>
</evidence>
<organism evidence="9 10">
    <name type="scientific">Neorickettsia findlayensis</name>
    <dbReference type="NCBI Taxonomy" id="2686014"/>
    <lineage>
        <taxon>Bacteria</taxon>
        <taxon>Pseudomonadati</taxon>
        <taxon>Pseudomonadota</taxon>
        <taxon>Alphaproteobacteria</taxon>
        <taxon>Rickettsiales</taxon>
        <taxon>Anaplasmataceae</taxon>
        <taxon>Neorickettsia</taxon>
    </lineage>
</organism>
<dbReference type="CDD" id="cd00165">
    <property type="entry name" value="S4"/>
    <property type="match status" value="1"/>
</dbReference>
<dbReference type="GO" id="GO:0003723">
    <property type="term" value="F:RNA binding"/>
    <property type="evidence" value="ECO:0007669"/>
    <property type="project" value="UniProtKB-KW"/>
</dbReference>
<dbReference type="PROSITE" id="PS50889">
    <property type="entry name" value="S4"/>
    <property type="match status" value="1"/>
</dbReference>
<reference evidence="9 10" key="1">
    <citation type="journal article" date="2020" name="MBio">
        <title>Erratum for Teymournejad et al., 'Isolation and Molecular Analysis of a Novel Neorickettsia Species That Causes Potomac Horse Fever'.</title>
        <authorList>
            <person name="Teymournejad O."/>
            <person name="Lin M."/>
            <person name="Bekebrede H."/>
            <person name="Kamr A."/>
            <person name="Toribio R.E."/>
            <person name="Arroyo L.G."/>
            <person name="Baird J.D."/>
            <person name="Rikihisa Y."/>
        </authorList>
    </citation>
    <scope>NUCLEOTIDE SEQUENCE [LARGE SCALE GENOMIC DNA]</scope>
    <source>
        <strain evidence="9 10">Fin17</strain>
    </source>
</reference>
<dbReference type="Pfam" id="PF00849">
    <property type="entry name" value="PseudoU_synth_2"/>
    <property type="match status" value="1"/>
</dbReference>
<dbReference type="PROSITE" id="PS01129">
    <property type="entry name" value="PSI_RLU"/>
    <property type="match status" value="1"/>
</dbReference>
<evidence type="ECO:0000256" key="7">
    <source>
        <dbReference type="RuleBase" id="RU362028"/>
    </source>
</evidence>
<evidence type="ECO:0000313" key="9">
    <source>
        <dbReference type="EMBL" id="QHD65267.1"/>
    </source>
</evidence>
<dbReference type="EMBL" id="CP047224">
    <property type="protein sequence ID" value="QHD65267.1"/>
    <property type="molecule type" value="Genomic_DNA"/>
</dbReference>
<gene>
    <name evidence="9" type="ORF">GP480_02265</name>
</gene>
<keyword evidence="10" id="KW-1185">Reference proteome</keyword>
<evidence type="ECO:0000256" key="6">
    <source>
        <dbReference type="PROSITE-ProRule" id="PRU00182"/>
    </source>
</evidence>
<dbReference type="CDD" id="cd02869">
    <property type="entry name" value="PseudoU_synth_RluA_like"/>
    <property type="match status" value="1"/>
</dbReference>
<dbReference type="InterPro" id="IPR036986">
    <property type="entry name" value="S4_RNA-bd_sf"/>
</dbReference>
<dbReference type="EC" id="5.4.99.-" evidence="7"/>
<dbReference type="PANTHER" id="PTHR21600:SF81">
    <property type="entry name" value="21S RRNA PSEUDOURIDINE(2819) SYNTHASE"/>
    <property type="match status" value="1"/>
</dbReference>
<dbReference type="Gene3D" id="3.10.290.10">
    <property type="entry name" value="RNA-binding S4 domain"/>
    <property type="match status" value="1"/>
</dbReference>
<reference evidence="9 10" key="2">
    <citation type="journal article" date="2020" name="MBio">
        <title>Isolation and Molecular Analysis of a Novel Neorickettsia Species That Causes Potomac Horse Fever.</title>
        <authorList>
            <person name="Teymournejad O."/>
            <person name="Lin M."/>
            <person name="Bekebrede H."/>
            <person name="Kamr A."/>
            <person name="Toribio R.E."/>
            <person name="Arroyo L.G."/>
            <person name="Baird J.D."/>
            <person name="Rikihisa Y."/>
        </authorList>
    </citation>
    <scope>NUCLEOTIDE SEQUENCE [LARGE SCALE GENOMIC DNA]</scope>
    <source>
        <strain evidence="9 10">Fin17</strain>
    </source>
</reference>
<comment type="similarity">
    <text evidence="3 7">Belongs to the pseudouridine synthase RluA family.</text>
</comment>
<dbReference type="InterPro" id="IPR050188">
    <property type="entry name" value="RluA_PseudoU_synthase"/>
</dbReference>
<evidence type="ECO:0000259" key="8">
    <source>
        <dbReference type="SMART" id="SM00363"/>
    </source>
</evidence>
<dbReference type="GO" id="GO:0000455">
    <property type="term" value="P:enzyme-directed rRNA pseudouridine synthesis"/>
    <property type="evidence" value="ECO:0007669"/>
    <property type="project" value="UniProtKB-ARBA"/>
</dbReference>
<dbReference type="Gene3D" id="3.30.2350.10">
    <property type="entry name" value="Pseudouridine synthase"/>
    <property type="match status" value="1"/>
</dbReference>
<proteinExistence type="inferred from homology"/>
<evidence type="ECO:0000256" key="5">
    <source>
        <dbReference type="PIRSR" id="PIRSR606225-1"/>
    </source>
</evidence>
<dbReference type="SUPFAM" id="SSF55174">
    <property type="entry name" value="Alpha-L RNA-binding motif"/>
    <property type="match status" value="1"/>
</dbReference>
<comment type="function">
    <text evidence="2">Responsible for synthesis of pseudouridine from uracil at positions 955, 2504 and 2580 in 23S ribosomal RNA.</text>
</comment>
<evidence type="ECO:0000256" key="2">
    <source>
        <dbReference type="ARBA" id="ARBA00002876"/>
    </source>
</evidence>
<dbReference type="SUPFAM" id="SSF55120">
    <property type="entry name" value="Pseudouridine synthase"/>
    <property type="match status" value="1"/>
</dbReference>
<feature type="active site" evidence="5">
    <location>
        <position position="139"/>
    </location>
</feature>
<accession>A0A6P1G9W4</accession>
<dbReference type="NCBIfam" id="TIGR00005">
    <property type="entry name" value="rluA_subfam"/>
    <property type="match status" value="1"/>
</dbReference>
<dbReference type="Proteomes" id="UP000464912">
    <property type="component" value="Chromosome"/>
</dbReference>
<comment type="catalytic activity">
    <reaction evidence="7">
        <text>a uridine in RNA = a pseudouridine in RNA</text>
        <dbReference type="Rhea" id="RHEA:48348"/>
        <dbReference type="Rhea" id="RHEA-COMP:12068"/>
        <dbReference type="Rhea" id="RHEA-COMP:12069"/>
        <dbReference type="ChEBI" id="CHEBI:65314"/>
        <dbReference type="ChEBI" id="CHEBI:65315"/>
    </reaction>
</comment>
<feature type="domain" description="RNA-binding S4" evidence="8">
    <location>
        <begin position="11"/>
        <end position="78"/>
    </location>
</feature>
<name>A0A6P1G9W4_9RICK</name>
<comment type="catalytic activity">
    <reaction evidence="1">
        <text>uridine(955/2504/2580) in 23S rRNA = pseudouridine(955/2504/2580) in 23S rRNA</text>
        <dbReference type="Rhea" id="RHEA:42528"/>
        <dbReference type="Rhea" id="RHEA-COMP:10099"/>
        <dbReference type="Rhea" id="RHEA-COMP:10100"/>
        <dbReference type="ChEBI" id="CHEBI:65314"/>
        <dbReference type="ChEBI" id="CHEBI:65315"/>
        <dbReference type="EC" id="5.4.99.24"/>
    </reaction>
</comment>
<dbReference type="InterPro" id="IPR006145">
    <property type="entry name" value="PsdUridine_synth_RsuA/RluA"/>
</dbReference>
<dbReference type="InterPro" id="IPR006224">
    <property type="entry name" value="PsdUridine_synth_RluA-like_CS"/>
</dbReference>
<sequence>MKSFIVENDCRRLDKYLRSVFGSFPQSALQKALRKKAVKLNDTVVKASTAVLKGDSLTLSANFLQILSSPREIPSYNPNVVDGKFVEFIASRVLYEDENVLAIDKPFGFPVQSGRGITVSIDNAMKSLNPEYRVVHRLDKYTTGVLMFAKTVDAARELWRLFSNRLVKKRYLAIVIGELKEKKGEVDCYINKVLFKGEEVMQCNNISKGEHAITQFHVIKKFKNASLVELFPLTGRKHQIRSQMASIGHPVLNDGKYGRREAFLGCSVNKKLCLHACEIEFEIFGKVIKVTAELPVHFAENLTTM</sequence>
<evidence type="ECO:0000256" key="3">
    <source>
        <dbReference type="ARBA" id="ARBA00010876"/>
    </source>
</evidence>
<dbReference type="InterPro" id="IPR002942">
    <property type="entry name" value="S4_RNA-bd"/>
</dbReference>
<dbReference type="InterPro" id="IPR020103">
    <property type="entry name" value="PsdUridine_synth_cat_dom_sf"/>
</dbReference>
<evidence type="ECO:0000256" key="1">
    <source>
        <dbReference type="ARBA" id="ARBA00000381"/>
    </source>
</evidence>